<evidence type="ECO:0000313" key="2">
    <source>
        <dbReference type="Proteomes" id="UP000735302"/>
    </source>
</evidence>
<dbReference type="Proteomes" id="UP000735302">
    <property type="component" value="Unassembled WGS sequence"/>
</dbReference>
<dbReference type="AlphaFoldDB" id="A0AAV4AW70"/>
<comment type="caution">
    <text evidence="1">The sequence shown here is derived from an EMBL/GenBank/DDBJ whole genome shotgun (WGS) entry which is preliminary data.</text>
</comment>
<name>A0AAV4AW70_9GAST</name>
<reference evidence="1 2" key="1">
    <citation type="journal article" date="2021" name="Elife">
        <title>Chloroplast acquisition without the gene transfer in kleptoplastic sea slugs, Plakobranchus ocellatus.</title>
        <authorList>
            <person name="Maeda T."/>
            <person name="Takahashi S."/>
            <person name="Yoshida T."/>
            <person name="Shimamura S."/>
            <person name="Takaki Y."/>
            <person name="Nagai Y."/>
            <person name="Toyoda A."/>
            <person name="Suzuki Y."/>
            <person name="Arimoto A."/>
            <person name="Ishii H."/>
            <person name="Satoh N."/>
            <person name="Nishiyama T."/>
            <person name="Hasebe M."/>
            <person name="Maruyama T."/>
            <person name="Minagawa J."/>
            <person name="Obokata J."/>
            <person name="Shigenobu S."/>
        </authorList>
    </citation>
    <scope>NUCLEOTIDE SEQUENCE [LARGE SCALE GENOMIC DNA]</scope>
</reference>
<gene>
    <name evidence="1" type="ORF">PoB_003727300</name>
</gene>
<sequence length="131" mass="14174">MNSRLTENRPGEDLGRDAILGAIQLVVELLLRIPGIKLMVKLVLRTHNPSDTIDAPVAVFATAADFLSRTKFNVLSAYLYIATGAVDGTVASESALRFARTLLSRVRAPPPTFWPYGGPESLRSFCCGLAL</sequence>
<protein>
    <submittedName>
        <fullName evidence="1">Uncharacterized protein</fullName>
    </submittedName>
</protein>
<evidence type="ECO:0000313" key="1">
    <source>
        <dbReference type="EMBL" id="GFO10768.1"/>
    </source>
</evidence>
<accession>A0AAV4AW70</accession>
<organism evidence="1 2">
    <name type="scientific">Plakobranchus ocellatus</name>
    <dbReference type="NCBI Taxonomy" id="259542"/>
    <lineage>
        <taxon>Eukaryota</taxon>
        <taxon>Metazoa</taxon>
        <taxon>Spiralia</taxon>
        <taxon>Lophotrochozoa</taxon>
        <taxon>Mollusca</taxon>
        <taxon>Gastropoda</taxon>
        <taxon>Heterobranchia</taxon>
        <taxon>Euthyneura</taxon>
        <taxon>Panpulmonata</taxon>
        <taxon>Sacoglossa</taxon>
        <taxon>Placobranchoidea</taxon>
        <taxon>Plakobranchidae</taxon>
        <taxon>Plakobranchus</taxon>
    </lineage>
</organism>
<dbReference type="EMBL" id="BLXT01004211">
    <property type="protein sequence ID" value="GFO10768.1"/>
    <property type="molecule type" value="Genomic_DNA"/>
</dbReference>
<proteinExistence type="predicted"/>
<keyword evidence="2" id="KW-1185">Reference proteome</keyword>